<reference evidence="1" key="1">
    <citation type="journal article" date="2023" name="G3 (Bethesda)">
        <title>A reference genome for the long-term kleptoplast-retaining sea slug Elysia crispata morphotype clarki.</title>
        <authorList>
            <person name="Eastman K.E."/>
            <person name="Pendleton A.L."/>
            <person name="Shaikh M.A."/>
            <person name="Suttiyut T."/>
            <person name="Ogas R."/>
            <person name="Tomko P."/>
            <person name="Gavelis G."/>
            <person name="Widhalm J.R."/>
            <person name="Wisecaver J.H."/>
        </authorList>
    </citation>
    <scope>NUCLEOTIDE SEQUENCE</scope>
    <source>
        <strain evidence="1">ECLA1</strain>
    </source>
</reference>
<name>A0AAE0Z9N2_9GAST</name>
<keyword evidence="2" id="KW-1185">Reference proteome</keyword>
<organism evidence="1 2">
    <name type="scientific">Elysia crispata</name>
    <name type="common">lettuce slug</name>
    <dbReference type="NCBI Taxonomy" id="231223"/>
    <lineage>
        <taxon>Eukaryota</taxon>
        <taxon>Metazoa</taxon>
        <taxon>Spiralia</taxon>
        <taxon>Lophotrochozoa</taxon>
        <taxon>Mollusca</taxon>
        <taxon>Gastropoda</taxon>
        <taxon>Heterobranchia</taxon>
        <taxon>Euthyneura</taxon>
        <taxon>Panpulmonata</taxon>
        <taxon>Sacoglossa</taxon>
        <taxon>Placobranchoidea</taxon>
        <taxon>Plakobranchidae</taxon>
        <taxon>Elysia</taxon>
    </lineage>
</organism>
<dbReference type="EMBL" id="JAWDGP010004327">
    <property type="protein sequence ID" value="KAK3765205.1"/>
    <property type="molecule type" value="Genomic_DNA"/>
</dbReference>
<protein>
    <submittedName>
        <fullName evidence="1">Uncharacterized protein</fullName>
    </submittedName>
</protein>
<evidence type="ECO:0000313" key="2">
    <source>
        <dbReference type="Proteomes" id="UP001283361"/>
    </source>
</evidence>
<evidence type="ECO:0000313" key="1">
    <source>
        <dbReference type="EMBL" id="KAK3765205.1"/>
    </source>
</evidence>
<comment type="caution">
    <text evidence="1">The sequence shown here is derived from an EMBL/GenBank/DDBJ whole genome shotgun (WGS) entry which is preliminary data.</text>
</comment>
<accession>A0AAE0Z9N2</accession>
<sequence>MVYLLEDYLKDVNDKVKRRVTLNTSGQSDTNFSNISSKTILDNSFLVQQSSDHEPSRISIDLENAHNIMITGRPTPRYNGTFTHSSTCPPLDVLAAHPLGLTLKWKPAWLCGKDLALNTAEKLPLGFSS</sequence>
<gene>
    <name evidence="1" type="ORF">RRG08_051829</name>
</gene>
<dbReference type="AlphaFoldDB" id="A0AAE0Z9N2"/>
<proteinExistence type="predicted"/>
<dbReference type="Proteomes" id="UP001283361">
    <property type="component" value="Unassembled WGS sequence"/>
</dbReference>